<accession>A0ABP5CX07</accession>
<evidence type="ECO:0000313" key="1">
    <source>
        <dbReference type="EMBL" id="GAA1970416.1"/>
    </source>
</evidence>
<dbReference type="Proteomes" id="UP001499933">
    <property type="component" value="Unassembled WGS sequence"/>
</dbReference>
<gene>
    <name evidence="1" type="ORF">GCM10009776_36830</name>
</gene>
<dbReference type="InterPro" id="IPR046000">
    <property type="entry name" value="DUF5956"/>
</dbReference>
<protein>
    <submittedName>
        <fullName evidence="1">Uncharacterized protein</fullName>
    </submittedName>
</protein>
<name>A0ABP5CX07_9MICO</name>
<comment type="caution">
    <text evidence="1">The sequence shown here is derived from an EMBL/GenBank/DDBJ whole genome shotgun (WGS) entry which is preliminary data.</text>
</comment>
<sequence length="120" mass="13139">MPPKVRVSRQRLAAADWWLISDAVSSDLVRIVPNTTDVEVVNEITAQDGTTRVVRRLMTDQRDELRELDIQYLADAGIPELPAGFGLYLTLPTHVNSTDELCEAAWAGLGPGRPGCRAPA</sequence>
<proteinExistence type="predicted"/>
<dbReference type="Pfam" id="PF19381">
    <property type="entry name" value="DUF5956"/>
    <property type="match status" value="1"/>
</dbReference>
<dbReference type="RefSeq" id="WP_425561300.1">
    <property type="nucleotide sequence ID" value="NZ_BAAAOG010000013.1"/>
</dbReference>
<evidence type="ECO:0000313" key="2">
    <source>
        <dbReference type="Proteomes" id="UP001499933"/>
    </source>
</evidence>
<dbReference type="EMBL" id="BAAAOG010000013">
    <property type="protein sequence ID" value="GAA1970416.1"/>
    <property type="molecule type" value="Genomic_DNA"/>
</dbReference>
<organism evidence="1 2">
    <name type="scientific">Microbacterium deminutum</name>
    <dbReference type="NCBI Taxonomy" id="344164"/>
    <lineage>
        <taxon>Bacteria</taxon>
        <taxon>Bacillati</taxon>
        <taxon>Actinomycetota</taxon>
        <taxon>Actinomycetes</taxon>
        <taxon>Micrococcales</taxon>
        <taxon>Microbacteriaceae</taxon>
        <taxon>Microbacterium</taxon>
    </lineage>
</organism>
<keyword evidence="2" id="KW-1185">Reference proteome</keyword>
<reference evidence="2" key="1">
    <citation type="journal article" date="2019" name="Int. J. Syst. Evol. Microbiol.">
        <title>The Global Catalogue of Microorganisms (GCM) 10K type strain sequencing project: providing services to taxonomists for standard genome sequencing and annotation.</title>
        <authorList>
            <consortium name="The Broad Institute Genomics Platform"/>
            <consortium name="The Broad Institute Genome Sequencing Center for Infectious Disease"/>
            <person name="Wu L."/>
            <person name="Ma J."/>
        </authorList>
    </citation>
    <scope>NUCLEOTIDE SEQUENCE [LARGE SCALE GENOMIC DNA]</scope>
    <source>
        <strain evidence="2">JCM 14901</strain>
    </source>
</reference>